<dbReference type="HAMAP" id="MF_00328">
    <property type="entry name" value="Guanylate_kinase"/>
    <property type="match status" value="1"/>
</dbReference>
<dbReference type="Pfam" id="PF00625">
    <property type="entry name" value="Guanylate_kin"/>
    <property type="match status" value="1"/>
</dbReference>
<dbReference type="GO" id="GO:0005524">
    <property type="term" value="F:ATP binding"/>
    <property type="evidence" value="ECO:0007669"/>
    <property type="project" value="UniProtKB-KW"/>
</dbReference>
<keyword evidence="3" id="KW-0808">Transferase</keyword>
<name>A0ABD3UYU7_SINWO</name>
<comment type="similarity">
    <text evidence="1">Belongs to the guanylate kinase family.</text>
</comment>
<keyword evidence="6" id="KW-0067">ATP-binding</keyword>
<evidence type="ECO:0000313" key="9">
    <source>
        <dbReference type="Proteomes" id="UP001634394"/>
    </source>
</evidence>
<protein>
    <recommendedName>
        <fullName evidence="2">guanylate kinase</fullName>
        <ecNumber evidence="2">2.7.4.8</ecNumber>
    </recommendedName>
</protein>
<dbReference type="CDD" id="cd00071">
    <property type="entry name" value="GMPK"/>
    <property type="match status" value="1"/>
</dbReference>
<keyword evidence="5" id="KW-0418">Kinase</keyword>
<evidence type="ECO:0000259" key="7">
    <source>
        <dbReference type="PROSITE" id="PS50052"/>
    </source>
</evidence>
<dbReference type="PANTHER" id="PTHR23117">
    <property type="entry name" value="GUANYLATE KINASE-RELATED"/>
    <property type="match status" value="1"/>
</dbReference>
<evidence type="ECO:0000256" key="3">
    <source>
        <dbReference type="ARBA" id="ARBA00022679"/>
    </source>
</evidence>
<dbReference type="InterPro" id="IPR017665">
    <property type="entry name" value="Guanylate_kinase"/>
</dbReference>
<evidence type="ECO:0000256" key="4">
    <source>
        <dbReference type="ARBA" id="ARBA00022741"/>
    </source>
</evidence>
<dbReference type="InterPro" id="IPR020590">
    <property type="entry name" value="Guanylate_kinase_CS"/>
</dbReference>
<gene>
    <name evidence="8" type="ORF">ACJMK2_013877</name>
</gene>
<dbReference type="EMBL" id="JBJQND010000014">
    <property type="protein sequence ID" value="KAL3854615.1"/>
    <property type="molecule type" value="Genomic_DNA"/>
</dbReference>
<dbReference type="Gene3D" id="3.40.50.300">
    <property type="entry name" value="P-loop containing nucleotide triphosphate hydrolases"/>
    <property type="match status" value="1"/>
</dbReference>
<evidence type="ECO:0000313" key="8">
    <source>
        <dbReference type="EMBL" id="KAL3854615.1"/>
    </source>
</evidence>
<evidence type="ECO:0000256" key="2">
    <source>
        <dbReference type="ARBA" id="ARBA00012961"/>
    </source>
</evidence>
<dbReference type="InterPro" id="IPR008144">
    <property type="entry name" value="Guanylate_kin-like_dom"/>
</dbReference>
<dbReference type="NCBIfam" id="TIGR03263">
    <property type="entry name" value="guanyl_kin"/>
    <property type="match status" value="1"/>
</dbReference>
<evidence type="ECO:0000256" key="1">
    <source>
        <dbReference type="ARBA" id="ARBA00005790"/>
    </source>
</evidence>
<dbReference type="PROSITE" id="PS50052">
    <property type="entry name" value="GUANYLATE_KINASE_2"/>
    <property type="match status" value="1"/>
</dbReference>
<dbReference type="Proteomes" id="UP001634394">
    <property type="component" value="Unassembled WGS sequence"/>
</dbReference>
<accession>A0ABD3UYU7</accession>
<keyword evidence="4" id="KW-0547">Nucleotide-binding</keyword>
<sequence length="222" mass="25301">MSAQLRPIVMSGPSGSGKSTLLQRLFEEFPNNFAFSVSHTTRSPRPGETHGKEYFFVSREEFETMIKNKEFLEHAVFSGNRYGTSMKSVESLQKSGKICILDVEINGVKSIKKTNLNAVFIFIRPPSLELLGKRLRDRGTESEEKVQQRLNTAQEALDYADQPGSYDHIIINDDLDTAYTELKNILAPISLSINLNQFIIVQKFLMDCRQISLTEYELESFY</sequence>
<dbReference type="PANTHER" id="PTHR23117:SF13">
    <property type="entry name" value="GUANYLATE KINASE"/>
    <property type="match status" value="1"/>
</dbReference>
<dbReference type="SUPFAM" id="SSF52540">
    <property type="entry name" value="P-loop containing nucleoside triphosphate hydrolases"/>
    <property type="match status" value="1"/>
</dbReference>
<reference evidence="8 9" key="1">
    <citation type="submission" date="2024-11" db="EMBL/GenBank/DDBJ databases">
        <title>Chromosome-level genome assembly of the freshwater bivalve Anodonta woodiana.</title>
        <authorList>
            <person name="Chen X."/>
        </authorList>
    </citation>
    <scope>NUCLEOTIDE SEQUENCE [LARGE SCALE GENOMIC DNA]</scope>
    <source>
        <strain evidence="8">MN2024</strain>
        <tissue evidence="8">Gills</tissue>
    </source>
</reference>
<dbReference type="AlphaFoldDB" id="A0ABD3UYU7"/>
<comment type="caution">
    <text evidence="8">The sequence shown here is derived from an EMBL/GenBank/DDBJ whole genome shotgun (WGS) entry which is preliminary data.</text>
</comment>
<dbReference type="InterPro" id="IPR027417">
    <property type="entry name" value="P-loop_NTPase"/>
</dbReference>
<dbReference type="FunFam" id="3.30.63.10:FF:000002">
    <property type="entry name" value="Guanylate kinase 1"/>
    <property type="match status" value="1"/>
</dbReference>
<dbReference type="SMART" id="SM00072">
    <property type="entry name" value="GuKc"/>
    <property type="match status" value="1"/>
</dbReference>
<evidence type="ECO:0000256" key="5">
    <source>
        <dbReference type="ARBA" id="ARBA00022777"/>
    </source>
</evidence>
<keyword evidence="9" id="KW-1185">Reference proteome</keyword>
<dbReference type="EC" id="2.7.4.8" evidence="2"/>
<dbReference type="FunFam" id="3.40.50.300:FF:000776">
    <property type="entry name" value="Guanylate kinase 2"/>
    <property type="match status" value="1"/>
</dbReference>
<dbReference type="PROSITE" id="PS00856">
    <property type="entry name" value="GUANYLATE_KINASE_1"/>
    <property type="match status" value="1"/>
</dbReference>
<evidence type="ECO:0000256" key="6">
    <source>
        <dbReference type="ARBA" id="ARBA00022840"/>
    </source>
</evidence>
<organism evidence="8 9">
    <name type="scientific">Sinanodonta woodiana</name>
    <name type="common">Chinese pond mussel</name>
    <name type="synonym">Anodonta woodiana</name>
    <dbReference type="NCBI Taxonomy" id="1069815"/>
    <lineage>
        <taxon>Eukaryota</taxon>
        <taxon>Metazoa</taxon>
        <taxon>Spiralia</taxon>
        <taxon>Lophotrochozoa</taxon>
        <taxon>Mollusca</taxon>
        <taxon>Bivalvia</taxon>
        <taxon>Autobranchia</taxon>
        <taxon>Heteroconchia</taxon>
        <taxon>Palaeoheterodonta</taxon>
        <taxon>Unionida</taxon>
        <taxon>Unionoidea</taxon>
        <taxon>Unionidae</taxon>
        <taxon>Unioninae</taxon>
        <taxon>Sinanodonta</taxon>
    </lineage>
</organism>
<feature type="domain" description="Guanylate kinase-like" evidence="7">
    <location>
        <begin position="5"/>
        <end position="187"/>
    </location>
</feature>
<dbReference type="GO" id="GO:0004385">
    <property type="term" value="F:GMP kinase activity"/>
    <property type="evidence" value="ECO:0007669"/>
    <property type="project" value="UniProtKB-EC"/>
</dbReference>
<dbReference type="InterPro" id="IPR008145">
    <property type="entry name" value="GK/Ca_channel_bsu"/>
</dbReference>
<proteinExistence type="inferred from homology"/>